<protein>
    <recommendedName>
        <fullName evidence="4">Integral membrane protein (PIN domain superfamily)</fullName>
    </recommendedName>
</protein>
<feature type="transmembrane region" description="Helical" evidence="1">
    <location>
        <begin position="71"/>
        <end position="93"/>
    </location>
</feature>
<feature type="transmembrane region" description="Helical" evidence="1">
    <location>
        <begin position="44"/>
        <end position="64"/>
    </location>
</feature>
<keyword evidence="1" id="KW-0812">Transmembrane</keyword>
<organism evidence="2 3">
    <name type="scientific">Legionella dresdenensis</name>
    <dbReference type="NCBI Taxonomy" id="450200"/>
    <lineage>
        <taxon>Bacteria</taxon>
        <taxon>Pseudomonadati</taxon>
        <taxon>Pseudomonadota</taxon>
        <taxon>Gammaproteobacteria</taxon>
        <taxon>Legionellales</taxon>
        <taxon>Legionellaceae</taxon>
        <taxon>Legionella</taxon>
    </lineage>
</organism>
<name>A0ABV8CBS7_9GAMM</name>
<dbReference type="RefSeq" id="WP_382339928.1">
    <property type="nucleotide sequence ID" value="NZ_JBHSAB010000001.1"/>
</dbReference>
<gene>
    <name evidence="2" type="ORF">ACFORL_00245</name>
</gene>
<evidence type="ECO:0000313" key="3">
    <source>
        <dbReference type="Proteomes" id="UP001595758"/>
    </source>
</evidence>
<keyword evidence="1" id="KW-1133">Transmembrane helix</keyword>
<dbReference type="Proteomes" id="UP001595758">
    <property type="component" value="Unassembled WGS sequence"/>
</dbReference>
<keyword evidence="1" id="KW-0472">Membrane</keyword>
<reference evidence="3" key="1">
    <citation type="journal article" date="2019" name="Int. J. Syst. Evol. Microbiol.">
        <title>The Global Catalogue of Microorganisms (GCM) 10K type strain sequencing project: providing services to taxonomists for standard genome sequencing and annotation.</title>
        <authorList>
            <consortium name="The Broad Institute Genomics Platform"/>
            <consortium name="The Broad Institute Genome Sequencing Center for Infectious Disease"/>
            <person name="Wu L."/>
            <person name="Ma J."/>
        </authorList>
    </citation>
    <scope>NUCLEOTIDE SEQUENCE [LARGE SCALE GENOMIC DNA]</scope>
    <source>
        <strain evidence="3">CCUG 59858</strain>
    </source>
</reference>
<evidence type="ECO:0000256" key="1">
    <source>
        <dbReference type="SAM" id="Phobius"/>
    </source>
</evidence>
<comment type="caution">
    <text evidence="2">The sequence shown here is derived from an EMBL/GenBank/DDBJ whole genome shotgun (WGS) entry which is preliminary data.</text>
</comment>
<accession>A0ABV8CBS7</accession>
<sequence>MDTSKFLSKVLGIYFIIVSVAMYVDMQQFTGYVQRLIHDPTLMFVTGFFTLILGILMVVSHNIWQWNWRLLITIIAWIVLLKGIGIIFLPHFIDTVSLSFVENIYMTYAAAGLDLLLGLFLCYKGFKE</sequence>
<feature type="transmembrane region" description="Helical" evidence="1">
    <location>
        <begin position="105"/>
        <end position="123"/>
    </location>
</feature>
<keyword evidence="3" id="KW-1185">Reference proteome</keyword>
<feature type="transmembrane region" description="Helical" evidence="1">
    <location>
        <begin position="7"/>
        <end position="24"/>
    </location>
</feature>
<evidence type="ECO:0008006" key="4">
    <source>
        <dbReference type="Google" id="ProtNLM"/>
    </source>
</evidence>
<dbReference type="EMBL" id="JBHSAB010000001">
    <property type="protein sequence ID" value="MFC3907505.1"/>
    <property type="molecule type" value="Genomic_DNA"/>
</dbReference>
<proteinExistence type="predicted"/>
<evidence type="ECO:0000313" key="2">
    <source>
        <dbReference type="EMBL" id="MFC3907505.1"/>
    </source>
</evidence>